<evidence type="ECO:0000256" key="2">
    <source>
        <dbReference type="ARBA" id="ARBA00022777"/>
    </source>
</evidence>
<gene>
    <name evidence="6" type="ORF">PZ740_04025</name>
</gene>
<sequence>MHESQAPRVRVLAPARLHLGFLDMHGGLGRRFGSIGLALEGLGTRLLARRDASTVTGPDAERARRARDVVCDAWGLPPVGIEIDEVIPPHAGLGSGTQLGLAVGAAIATLHGRPVDAAAIALLLERGARSGIGVGTFATGGFLLDGGKGASEAPPPMIARLAFPVAWRLILILDDSREGLSGAAEAEAFATLARFPEQEAARLCRLALMRLLPAVAEADLEAAGRALGEIQRSVGDHFAPAQGGRFASSRVAEVLAWLEAQGLAGIGQSSWGPTGFALVGGADEADALARQARRRFEQLRIEVAAARNRPALVALEA</sequence>
<dbReference type="GO" id="GO:0005524">
    <property type="term" value="F:ATP binding"/>
    <property type="evidence" value="ECO:0007669"/>
    <property type="project" value="InterPro"/>
</dbReference>
<reference evidence="6 7" key="1">
    <citation type="submission" date="2023-03" db="EMBL/GenBank/DDBJ databases">
        <title>YIM 152171 draft genome.</title>
        <authorList>
            <person name="Yang Z."/>
        </authorList>
    </citation>
    <scope>NUCLEOTIDE SEQUENCE [LARGE SCALE GENOMIC DNA]</scope>
    <source>
        <strain evidence="6 7">YIM 152171</strain>
    </source>
</reference>
<accession>A0AAP3XPP4</accession>
<keyword evidence="1" id="KW-0808">Transferase</keyword>
<dbReference type="SUPFAM" id="SSF54211">
    <property type="entry name" value="Ribosomal protein S5 domain 2-like"/>
    <property type="match status" value="1"/>
</dbReference>
<dbReference type="GO" id="GO:0016301">
    <property type="term" value="F:kinase activity"/>
    <property type="evidence" value="ECO:0007669"/>
    <property type="project" value="UniProtKB-KW"/>
</dbReference>
<dbReference type="InterPro" id="IPR004422">
    <property type="entry name" value="RFAP_synthase"/>
</dbReference>
<dbReference type="InterPro" id="IPR013750">
    <property type="entry name" value="GHMP_kinase_C_dom"/>
</dbReference>
<protein>
    <submittedName>
        <fullName evidence="6">GHMP kinase</fullName>
    </submittedName>
</protein>
<evidence type="ECO:0000256" key="3">
    <source>
        <dbReference type="SAM" id="Coils"/>
    </source>
</evidence>
<evidence type="ECO:0000313" key="6">
    <source>
        <dbReference type="EMBL" id="MDF1585553.1"/>
    </source>
</evidence>
<keyword evidence="7" id="KW-1185">Reference proteome</keyword>
<feature type="domain" description="GHMP kinase C-terminal" evidence="5">
    <location>
        <begin position="212"/>
        <end position="297"/>
    </location>
</feature>
<evidence type="ECO:0000259" key="4">
    <source>
        <dbReference type="Pfam" id="PF00288"/>
    </source>
</evidence>
<organism evidence="6 7">
    <name type="scientific">Marinimicrococcus flavescens</name>
    <dbReference type="NCBI Taxonomy" id="3031815"/>
    <lineage>
        <taxon>Bacteria</taxon>
        <taxon>Pseudomonadati</taxon>
        <taxon>Pseudomonadota</taxon>
        <taxon>Alphaproteobacteria</taxon>
        <taxon>Geminicoccales</taxon>
        <taxon>Geminicoccaceae</taxon>
        <taxon>Marinimicrococcus</taxon>
    </lineage>
</organism>
<dbReference type="EMBL" id="JARGEQ010000025">
    <property type="protein sequence ID" value="MDF1585553.1"/>
    <property type="molecule type" value="Genomic_DNA"/>
</dbReference>
<dbReference type="RefSeq" id="WP_327787972.1">
    <property type="nucleotide sequence ID" value="NZ_JARGEQ010000025.1"/>
</dbReference>
<evidence type="ECO:0000259" key="5">
    <source>
        <dbReference type="Pfam" id="PF08544"/>
    </source>
</evidence>
<evidence type="ECO:0000256" key="1">
    <source>
        <dbReference type="ARBA" id="ARBA00022679"/>
    </source>
</evidence>
<comment type="caution">
    <text evidence="6">The sequence shown here is derived from an EMBL/GenBank/DDBJ whole genome shotgun (WGS) entry which is preliminary data.</text>
</comment>
<feature type="domain" description="GHMP kinase N-terminal" evidence="4">
    <location>
        <begin position="64"/>
        <end position="138"/>
    </location>
</feature>
<dbReference type="Pfam" id="PF00288">
    <property type="entry name" value="GHMP_kinases_N"/>
    <property type="match status" value="1"/>
</dbReference>
<keyword evidence="2 6" id="KW-0418">Kinase</keyword>
<proteinExistence type="predicted"/>
<dbReference type="PIRSF" id="PIRSF004884">
    <property type="entry name" value="Sugar_kin_arch"/>
    <property type="match status" value="1"/>
</dbReference>
<evidence type="ECO:0000313" key="7">
    <source>
        <dbReference type="Proteomes" id="UP001301140"/>
    </source>
</evidence>
<feature type="coiled-coil region" evidence="3">
    <location>
        <begin position="282"/>
        <end position="309"/>
    </location>
</feature>
<dbReference type="InterPro" id="IPR014721">
    <property type="entry name" value="Ribsml_uS5_D2-typ_fold_subgr"/>
</dbReference>
<name>A0AAP3XPP4_9PROT</name>
<dbReference type="Gene3D" id="3.30.230.10">
    <property type="match status" value="1"/>
</dbReference>
<dbReference type="AlphaFoldDB" id="A0AAP3XPP4"/>
<keyword evidence="3" id="KW-0175">Coiled coil</keyword>
<dbReference type="NCBIfam" id="TIGR00144">
    <property type="entry name" value="beta_RFAP_syn"/>
    <property type="match status" value="1"/>
</dbReference>
<dbReference type="PANTHER" id="PTHR20861:SF6">
    <property type="entry name" value="BETA-RIBOFURANOSYLPHENOL 5'-PHOSPHATE SYNTHASE"/>
    <property type="match status" value="1"/>
</dbReference>
<dbReference type="InterPro" id="IPR020568">
    <property type="entry name" value="Ribosomal_Su5_D2-typ_SF"/>
</dbReference>
<dbReference type="Pfam" id="PF08544">
    <property type="entry name" value="GHMP_kinases_C"/>
    <property type="match status" value="1"/>
</dbReference>
<dbReference type="Proteomes" id="UP001301140">
    <property type="component" value="Unassembled WGS sequence"/>
</dbReference>
<dbReference type="PANTHER" id="PTHR20861">
    <property type="entry name" value="HOMOSERINE/4-DIPHOSPHOCYTIDYL-2-C-METHYL-D-ERYTHRITOL KINASE"/>
    <property type="match status" value="1"/>
</dbReference>
<dbReference type="InterPro" id="IPR006204">
    <property type="entry name" value="GHMP_kinase_N_dom"/>
</dbReference>